<comment type="similarity">
    <text evidence="1">Belongs to the FAD-dependent oxidoreductase family.</text>
</comment>
<sequence>MNHFLSRTTTRTITSRAFGHLNKSTMMRIVIVGGGQAGINCAQNLAKTLTDADNTEVVVLEKSGHFYHTLGAARACVDADYAKSMFVPYDNAIPKKSSGFVRIKHAVATDISPDKKEISFHPIGADDKKSGKAEKLHFDYLVLATGSTYTVPIKQDPNDYTRATTESKLQDVRSEIEKAGKVLIVGGGAVGCEMAGQIKAKYPDKNVTILEAHSELISRNKLSDNFYSKLHAALDAMKVNVILGERLTERLPGNSFERRTLRTDKGTEIETDIQLLCGGFCPVSDLIQDMDPSLVTEQGSIKVNELLQLDNEKYSNIFALGDSSNHDTPKMAFWAADQGKFLAAQLAAVVQKKQDGFNKPYPKVTTEAMILPVGSGGVSQLPIWGGVVVGDWVTWMIKAKDFMAGRTWGSLGATPPK</sequence>
<dbReference type="FunFam" id="3.50.50.100:FF:000026">
    <property type="entry name" value="Uncharacterized protein"/>
    <property type="match status" value="1"/>
</dbReference>
<gene>
    <name evidence="6" type="ORF">PF011_g27285</name>
</gene>
<name>A0A6A3HDT7_9STRA</name>
<dbReference type="SUPFAM" id="SSF51905">
    <property type="entry name" value="FAD/NAD(P)-binding domain"/>
    <property type="match status" value="1"/>
</dbReference>
<dbReference type="EMBL" id="QXFW01003911">
    <property type="protein sequence ID" value="KAE8968156.1"/>
    <property type="molecule type" value="Genomic_DNA"/>
</dbReference>
<accession>A0A6A3HDT7</accession>
<evidence type="ECO:0000256" key="3">
    <source>
        <dbReference type="ARBA" id="ARBA00022827"/>
    </source>
</evidence>
<dbReference type="AlphaFoldDB" id="A0A6A3HDT7"/>
<protein>
    <recommendedName>
        <fullName evidence="5">FAD/NAD(P)-binding domain-containing protein</fullName>
    </recommendedName>
</protein>
<dbReference type="GO" id="GO:0050660">
    <property type="term" value="F:flavin adenine dinucleotide binding"/>
    <property type="evidence" value="ECO:0007669"/>
    <property type="project" value="TreeGrafter"/>
</dbReference>
<dbReference type="GO" id="GO:0005737">
    <property type="term" value="C:cytoplasm"/>
    <property type="evidence" value="ECO:0007669"/>
    <property type="project" value="TreeGrafter"/>
</dbReference>
<dbReference type="PANTHER" id="PTHR43735">
    <property type="entry name" value="APOPTOSIS-INDUCING FACTOR 1"/>
    <property type="match status" value="1"/>
</dbReference>
<reference evidence="6 7" key="1">
    <citation type="submission" date="2018-09" db="EMBL/GenBank/DDBJ databases">
        <title>Genomic investigation of the strawberry pathogen Phytophthora fragariae indicates pathogenicity is determined by transcriptional variation in three key races.</title>
        <authorList>
            <person name="Adams T.M."/>
            <person name="Armitage A.D."/>
            <person name="Sobczyk M.K."/>
            <person name="Bates H.J."/>
            <person name="Dunwell J.M."/>
            <person name="Nellist C.F."/>
            <person name="Harrison R.J."/>
        </authorList>
    </citation>
    <scope>NUCLEOTIDE SEQUENCE [LARGE SCALE GENOMIC DNA]</scope>
    <source>
        <strain evidence="6 7">SCRP245</strain>
    </source>
</reference>
<evidence type="ECO:0000313" key="7">
    <source>
        <dbReference type="Proteomes" id="UP000460718"/>
    </source>
</evidence>
<dbReference type="PANTHER" id="PTHR43735:SF3">
    <property type="entry name" value="FERROPTOSIS SUPPRESSOR PROTEIN 1"/>
    <property type="match status" value="1"/>
</dbReference>
<dbReference type="Gene3D" id="3.50.50.100">
    <property type="match status" value="1"/>
</dbReference>
<keyword evidence="4" id="KW-0560">Oxidoreductase</keyword>
<dbReference type="Proteomes" id="UP000460718">
    <property type="component" value="Unassembled WGS sequence"/>
</dbReference>
<evidence type="ECO:0000313" key="6">
    <source>
        <dbReference type="EMBL" id="KAE8968156.1"/>
    </source>
</evidence>
<evidence type="ECO:0000256" key="4">
    <source>
        <dbReference type="ARBA" id="ARBA00023002"/>
    </source>
</evidence>
<dbReference type="InterPro" id="IPR023753">
    <property type="entry name" value="FAD/NAD-binding_dom"/>
</dbReference>
<organism evidence="6 7">
    <name type="scientific">Phytophthora fragariae</name>
    <dbReference type="NCBI Taxonomy" id="53985"/>
    <lineage>
        <taxon>Eukaryota</taxon>
        <taxon>Sar</taxon>
        <taxon>Stramenopiles</taxon>
        <taxon>Oomycota</taxon>
        <taxon>Peronosporomycetes</taxon>
        <taxon>Peronosporales</taxon>
        <taxon>Peronosporaceae</taxon>
        <taxon>Phytophthora</taxon>
    </lineage>
</organism>
<evidence type="ECO:0000256" key="2">
    <source>
        <dbReference type="ARBA" id="ARBA00022630"/>
    </source>
</evidence>
<keyword evidence="3" id="KW-0274">FAD</keyword>
<keyword evidence="2" id="KW-0285">Flavoprotein</keyword>
<proteinExistence type="inferred from homology"/>
<dbReference type="PRINTS" id="PR00368">
    <property type="entry name" value="FADPNR"/>
</dbReference>
<dbReference type="PRINTS" id="PR00411">
    <property type="entry name" value="PNDRDTASEI"/>
</dbReference>
<evidence type="ECO:0000259" key="5">
    <source>
        <dbReference type="Pfam" id="PF07992"/>
    </source>
</evidence>
<dbReference type="GO" id="GO:0004174">
    <property type="term" value="F:electron-transferring-flavoprotein dehydrogenase activity"/>
    <property type="evidence" value="ECO:0007669"/>
    <property type="project" value="TreeGrafter"/>
</dbReference>
<evidence type="ECO:0000256" key="1">
    <source>
        <dbReference type="ARBA" id="ARBA00006442"/>
    </source>
</evidence>
<dbReference type="InterPro" id="IPR036188">
    <property type="entry name" value="FAD/NAD-bd_sf"/>
</dbReference>
<feature type="domain" description="FAD/NAD(P)-binding" evidence="5">
    <location>
        <begin position="27"/>
        <end position="339"/>
    </location>
</feature>
<comment type="caution">
    <text evidence="6">The sequence shown here is derived from an EMBL/GenBank/DDBJ whole genome shotgun (WGS) entry which is preliminary data.</text>
</comment>
<dbReference type="Pfam" id="PF07992">
    <property type="entry name" value="Pyr_redox_2"/>
    <property type="match status" value="1"/>
</dbReference>